<keyword evidence="1" id="KW-0472">Membrane</keyword>
<keyword evidence="3" id="KW-1185">Reference proteome</keyword>
<accession>A0AAV9X0Q1</accession>
<reference evidence="2 3" key="1">
    <citation type="submission" date="2019-10" db="EMBL/GenBank/DDBJ databases">
        <authorList>
            <person name="Palmer J.M."/>
        </authorList>
    </citation>
    <scope>NUCLEOTIDE SEQUENCE [LARGE SCALE GENOMIC DNA]</scope>
    <source>
        <strain evidence="2 3">TWF694</strain>
    </source>
</reference>
<protein>
    <submittedName>
        <fullName evidence="2">Uncharacterized protein</fullName>
    </submittedName>
</protein>
<gene>
    <name evidence="2" type="ORF">TWF694_005105</name>
</gene>
<evidence type="ECO:0000313" key="3">
    <source>
        <dbReference type="Proteomes" id="UP001365542"/>
    </source>
</evidence>
<name>A0AAV9X0Q1_9PEZI</name>
<proteinExistence type="predicted"/>
<evidence type="ECO:0000313" key="2">
    <source>
        <dbReference type="EMBL" id="KAK6526522.1"/>
    </source>
</evidence>
<comment type="caution">
    <text evidence="2">The sequence shown here is derived from an EMBL/GenBank/DDBJ whole genome shotgun (WGS) entry which is preliminary data.</text>
</comment>
<dbReference type="AlphaFoldDB" id="A0AAV9X0Q1"/>
<dbReference type="EMBL" id="JAVHJO010000016">
    <property type="protein sequence ID" value="KAK6526522.1"/>
    <property type="molecule type" value="Genomic_DNA"/>
</dbReference>
<organism evidence="2 3">
    <name type="scientific">Orbilia ellipsospora</name>
    <dbReference type="NCBI Taxonomy" id="2528407"/>
    <lineage>
        <taxon>Eukaryota</taxon>
        <taxon>Fungi</taxon>
        <taxon>Dikarya</taxon>
        <taxon>Ascomycota</taxon>
        <taxon>Pezizomycotina</taxon>
        <taxon>Orbiliomycetes</taxon>
        <taxon>Orbiliales</taxon>
        <taxon>Orbiliaceae</taxon>
        <taxon>Orbilia</taxon>
    </lineage>
</organism>
<feature type="transmembrane region" description="Helical" evidence="1">
    <location>
        <begin position="37"/>
        <end position="60"/>
    </location>
</feature>
<keyword evidence="1" id="KW-1133">Transmembrane helix</keyword>
<evidence type="ECO:0000256" key="1">
    <source>
        <dbReference type="SAM" id="Phobius"/>
    </source>
</evidence>
<sequence length="66" mass="7361">MDHYYKPHRYANCSAAIRDAIPKKTNGQLEGDRPEGWGIHAVEALCLFMVIMWAVIVNIIPIAHGG</sequence>
<keyword evidence="1" id="KW-0812">Transmembrane</keyword>
<dbReference type="Proteomes" id="UP001365542">
    <property type="component" value="Unassembled WGS sequence"/>
</dbReference>